<feature type="compositionally biased region" description="Basic and acidic residues" evidence="1">
    <location>
        <begin position="937"/>
        <end position="948"/>
    </location>
</feature>
<dbReference type="AlphaFoldDB" id="A0A3N4KE66"/>
<feature type="region of interest" description="Disordered" evidence="1">
    <location>
        <begin position="927"/>
        <end position="948"/>
    </location>
</feature>
<feature type="region of interest" description="Disordered" evidence="1">
    <location>
        <begin position="287"/>
        <end position="310"/>
    </location>
</feature>
<organism evidence="2 3">
    <name type="scientific">Morchella conica CCBAS932</name>
    <dbReference type="NCBI Taxonomy" id="1392247"/>
    <lineage>
        <taxon>Eukaryota</taxon>
        <taxon>Fungi</taxon>
        <taxon>Dikarya</taxon>
        <taxon>Ascomycota</taxon>
        <taxon>Pezizomycotina</taxon>
        <taxon>Pezizomycetes</taxon>
        <taxon>Pezizales</taxon>
        <taxon>Morchellaceae</taxon>
        <taxon>Morchella</taxon>
    </lineage>
</organism>
<reference evidence="2 3" key="1">
    <citation type="journal article" date="2018" name="Nat. Ecol. Evol.">
        <title>Pezizomycetes genomes reveal the molecular basis of ectomycorrhizal truffle lifestyle.</title>
        <authorList>
            <person name="Murat C."/>
            <person name="Payen T."/>
            <person name="Noel B."/>
            <person name="Kuo A."/>
            <person name="Morin E."/>
            <person name="Chen J."/>
            <person name="Kohler A."/>
            <person name="Krizsan K."/>
            <person name="Balestrini R."/>
            <person name="Da Silva C."/>
            <person name="Montanini B."/>
            <person name="Hainaut M."/>
            <person name="Levati E."/>
            <person name="Barry K.W."/>
            <person name="Belfiori B."/>
            <person name="Cichocki N."/>
            <person name="Clum A."/>
            <person name="Dockter R.B."/>
            <person name="Fauchery L."/>
            <person name="Guy J."/>
            <person name="Iotti M."/>
            <person name="Le Tacon F."/>
            <person name="Lindquist E.A."/>
            <person name="Lipzen A."/>
            <person name="Malagnac F."/>
            <person name="Mello A."/>
            <person name="Molinier V."/>
            <person name="Miyauchi S."/>
            <person name="Poulain J."/>
            <person name="Riccioni C."/>
            <person name="Rubini A."/>
            <person name="Sitrit Y."/>
            <person name="Splivallo R."/>
            <person name="Traeger S."/>
            <person name="Wang M."/>
            <person name="Zifcakova L."/>
            <person name="Wipf D."/>
            <person name="Zambonelli A."/>
            <person name="Paolocci F."/>
            <person name="Nowrousian M."/>
            <person name="Ottonello S."/>
            <person name="Baldrian P."/>
            <person name="Spatafora J.W."/>
            <person name="Henrissat B."/>
            <person name="Nagy L.G."/>
            <person name="Aury J.M."/>
            <person name="Wincker P."/>
            <person name="Grigoriev I.V."/>
            <person name="Bonfante P."/>
            <person name="Martin F.M."/>
        </authorList>
    </citation>
    <scope>NUCLEOTIDE SEQUENCE [LARGE SCALE GENOMIC DNA]</scope>
    <source>
        <strain evidence="2 3">CCBAS932</strain>
    </source>
</reference>
<feature type="compositionally biased region" description="Basic and acidic residues" evidence="1">
    <location>
        <begin position="300"/>
        <end position="310"/>
    </location>
</feature>
<dbReference type="Proteomes" id="UP000277580">
    <property type="component" value="Unassembled WGS sequence"/>
</dbReference>
<name>A0A3N4KE66_9PEZI</name>
<dbReference type="OrthoDB" id="5398343at2759"/>
<sequence length="1099" mass="122247">MPSMIPIARASYADTLRNKTSTLTPGTKLPTSVKAKAVSGVIAVDAFPELIAPSKMGQSDPNKASVGMIKPITRKASYASVLRGDTARDQKLPSRVAVSSTTPIEVNQDEEKTQEMGSFTAVARKPVPATKLPKKKNVIHRAFDFIATSVLPAKAQKIDAFKPINQSEAKKSSKNVPIPELGELQNNSSRETKFFKTEATSTIRNTSDVIGVVAPKNILKAPIKNKLIQKGKPVPLKNLSTIPLPLAENAVREGGAHKKQYMIPAPVHVSESSRVPNEKNSEKKIQIDHTNTTTPTSENLEVREVEKPKPKPEFDERVKIVAAELRRRAVVISNALSQPYGEDDISWIPAPATPKASPKSLENQGSIYPIFAAISHIMPTPLAHKDKGSKNLYTLLDIPLEDSLDDPLDLPTFDDCFDKRSDISVKSFRRSISTPRFRDHSPVPDRLSLIRKAKAPLNPIPMKVDGSTHHTSIPTPLDTSGVTTRLSKPMAATKNLASQNSDRTSTAVVDVKGTVLPEVKCHKSSNRLFLKKEKGHILEEVGADSLPRTPTRPRLAGDREKSPERMVEIIPTLLDHSKQLEEDLDRILESFRPPSPEPWDFMEELRKSGSAKKVTPTKTTKDPYELAAELLAAEKKAVSSVKPKVGSETINVGGPENKNQGEPGNKILRYDSPPGIAHSKTPATPITAIRISTKPFLPSSNIPPPSTPTFFPTPTPVTTTDLRNTGNTFIGCETPTSTTHLQHERREQRLLKTIPRHKIILQRPPVTPRKHLPKSRLALKQFRPHEQNKGVSNKLTTNNTANKQIFKKDNARELPLTKNHSTPIYPVASESERNRRTYHPRVSKEENLNRKQHEALEDGDYNEQVASIKTWTGIVARETREAACLNGLSPVRKTLDEWNFMDRLFESKIAEIPRKRLDFNPKCRLLPPSSPNTPIKGQDREKLEGKEGGNCDGDNLTICSADSLALTETGFYLDRCVGKKDEYLDIDIAYSDMSLDHNTFRQTLELQLLFEMIIERSGYDDFECILWEFGDSNLLPLTIKGNCTNADLWSDIVMLISEEGFDIEWVSVIDGRVKILLYDYETARKKQELSLAERIARLG</sequence>
<evidence type="ECO:0000313" key="2">
    <source>
        <dbReference type="EMBL" id="RPB08826.1"/>
    </source>
</evidence>
<protein>
    <submittedName>
        <fullName evidence="2">Uncharacterized protein</fullName>
    </submittedName>
</protein>
<dbReference type="InParanoid" id="A0A3N4KE66"/>
<gene>
    <name evidence="2" type="ORF">P167DRAFT_577873</name>
</gene>
<feature type="compositionally biased region" description="Polar residues" evidence="1">
    <location>
        <begin position="469"/>
        <end position="482"/>
    </location>
</feature>
<feature type="region of interest" description="Disordered" evidence="1">
    <location>
        <begin position="458"/>
        <end position="482"/>
    </location>
</feature>
<dbReference type="EMBL" id="ML119158">
    <property type="protein sequence ID" value="RPB08826.1"/>
    <property type="molecule type" value="Genomic_DNA"/>
</dbReference>
<evidence type="ECO:0000313" key="3">
    <source>
        <dbReference type="Proteomes" id="UP000277580"/>
    </source>
</evidence>
<proteinExistence type="predicted"/>
<feature type="compositionally biased region" description="Polar residues" evidence="1">
    <location>
        <begin position="288"/>
        <end position="299"/>
    </location>
</feature>
<accession>A0A3N4KE66</accession>
<evidence type="ECO:0000256" key="1">
    <source>
        <dbReference type="SAM" id="MobiDB-lite"/>
    </source>
</evidence>
<keyword evidence="3" id="KW-1185">Reference proteome</keyword>